<dbReference type="GO" id="GO:0006352">
    <property type="term" value="P:DNA-templated transcription initiation"/>
    <property type="evidence" value="ECO:0007669"/>
    <property type="project" value="InterPro"/>
</dbReference>
<dbReference type="Pfam" id="PF04545">
    <property type="entry name" value="Sigma70_r4"/>
    <property type="match status" value="1"/>
</dbReference>
<dbReference type="OrthoDB" id="9809557at2"/>
<keyword evidence="4 5" id="KW-0804">Transcription</keyword>
<dbReference type="InterPro" id="IPR007630">
    <property type="entry name" value="RNA_pol_sigma70_r4"/>
</dbReference>
<proteinExistence type="inferred from homology"/>
<keyword evidence="2 5" id="KW-0731">Sigma factor</keyword>
<dbReference type="NCBIfam" id="TIGR01636">
    <property type="entry name" value="phage_rinA"/>
    <property type="match status" value="1"/>
</dbReference>
<dbReference type="Pfam" id="PF04539">
    <property type="entry name" value="Sigma70_r3"/>
    <property type="match status" value="1"/>
</dbReference>
<dbReference type="SUPFAM" id="SSF88659">
    <property type="entry name" value="Sigma3 and sigma4 domains of RNA polymerase sigma factors"/>
    <property type="match status" value="2"/>
</dbReference>
<dbReference type="CDD" id="cd06171">
    <property type="entry name" value="Sigma70_r4"/>
    <property type="match status" value="1"/>
</dbReference>
<reference evidence="8 9" key="1">
    <citation type="journal article" date="2014" name="Genome Announc.">
        <title>Draft genome sequences of the altered schaedler flora, a defined bacterial community from gnotobiotic mice.</title>
        <authorList>
            <person name="Wannemuehler M.J."/>
            <person name="Overstreet A.M."/>
            <person name="Ward D.V."/>
            <person name="Phillips G.J."/>
        </authorList>
    </citation>
    <scope>NUCLEOTIDE SEQUENCE [LARGE SCALE GENOMIC DNA]</scope>
    <source>
        <strain evidence="8 9">ASF492</strain>
    </source>
</reference>
<comment type="caution">
    <text evidence="8">The sequence shown here is derived from an EMBL/GenBank/DDBJ whole genome shotgun (WGS) entry which is preliminary data.</text>
</comment>
<dbReference type="PRINTS" id="PR00046">
    <property type="entry name" value="SIGMA70FCT"/>
</dbReference>
<evidence type="ECO:0000259" key="7">
    <source>
        <dbReference type="PROSITE" id="PS00716"/>
    </source>
</evidence>
<dbReference type="PATRIC" id="fig|1235802.3.peg.2105"/>
<dbReference type="PANTHER" id="PTHR30603">
    <property type="entry name" value="RNA POLYMERASE SIGMA FACTOR RPO"/>
    <property type="match status" value="1"/>
</dbReference>
<evidence type="ECO:0000313" key="9">
    <source>
        <dbReference type="Proteomes" id="UP000012589"/>
    </source>
</evidence>
<dbReference type="Pfam" id="PF04542">
    <property type="entry name" value="Sigma70_r2"/>
    <property type="match status" value="1"/>
</dbReference>
<dbReference type="InterPro" id="IPR036388">
    <property type="entry name" value="WH-like_DNA-bd_sf"/>
</dbReference>
<dbReference type="GO" id="GO:0003677">
    <property type="term" value="F:DNA binding"/>
    <property type="evidence" value="ECO:0007669"/>
    <property type="project" value="UniProtKB-KW"/>
</dbReference>
<keyword evidence="9" id="KW-1185">Reference proteome</keyword>
<dbReference type="Proteomes" id="UP000012589">
    <property type="component" value="Unassembled WGS sequence"/>
</dbReference>
<sequence length="260" mass="29615">MKETMALILQAQQGDPGAKEELVKQNLGLVGSIVKRFEHRGHDREELFQIGSIGLIKAIDKFDLTYEVAFSTYAVPLISGEIRRFLRDDGLVRISRSLKENGWRIRKAAEKISQEKGREASVQELSAETGLSREDIVMALEANMEVESIYRSVYQSDGSELYLVDQIAEGKGIGQKYGTGTMQEGITAQSSDPEKEKILNDMLVKQLLDELEERERTLIELRYFHDKTQVQTAQELHMSQVQVSRLEKKILLKMRKKVVQ</sequence>
<evidence type="ECO:0000256" key="5">
    <source>
        <dbReference type="RuleBase" id="RU362124"/>
    </source>
</evidence>
<evidence type="ECO:0000256" key="2">
    <source>
        <dbReference type="ARBA" id="ARBA00023082"/>
    </source>
</evidence>
<dbReference type="Gene3D" id="1.10.10.10">
    <property type="entry name" value="Winged helix-like DNA-binding domain superfamily/Winged helix DNA-binding domain"/>
    <property type="match status" value="2"/>
</dbReference>
<dbReference type="InterPro" id="IPR013325">
    <property type="entry name" value="RNA_pol_sigma_r2"/>
</dbReference>
<dbReference type="HOGENOM" id="CLU_014793_8_5_9"/>
<evidence type="ECO:0000256" key="4">
    <source>
        <dbReference type="ARBA" id="ARBA00023163"/>
    </source>
</evidence>
<dbReference type="InterPro" id="IPR013324">
    <property type="entry name" value="RNA_pol_sigma_r3/r4-like"/>
</dbReference>
<dbReference type="InterPro" id="IPR006523">
    <property type="entry name" value="RinA"/>
</dbReference>
<accession>N2AK83</accession>
<dbReference type="eggNOG" id="COG1191">
    <property type="taxonomic scope" value="Bacteria"/>
</dbReference>
<gene>
    <name evidence="8" type="ORF">C823_01984</name>
</gene>
<dbReference type="GO" id="GO:0016987">
    <property type="term" value="F:sigma factor activity"/>
    <property type="evidence" value="ECO:0007669"/>
    <property type="project" value="UniProtKB-KW"/>
</dbReference>
<evidence type="ECO:0000259" key="6">
    <source>
        <dbReference type="PROSITE" id="PS00715"/>
    </source>
</evidence>
<name>N2AK83_9FIRM</name>
<dbReference type="InterPro" id="IPR007624">
    <property type="entry name" value="RNA_pol_sigma70_r3"/>
</dbReference>
<dbReference type="NCBIfam" id="TIGR02937">
    <property type="entry name" value="sigma70-ECF"/>
    <property type="match status" value="1"/>
</dbReference>
<dbReference type="InterPro" id="IPR014284">
    <property type="entry name" value="RNA_pol_sigma-70_dom"/>
</dbReference>
<evidence type="ECO:0000256" key="3">
    <source>
        <dbReference type="ARBA" id="ARBA00023125"/>
    </source>
</evidence>
<comment type="function">
    <text evidence="5">Sigma factors are initiation factors that promote the attachment of RNA polymerase to specific initiation sites and are then released.</text>
</comment>
<dbReference type="STRING" id="1235802.C823_01984"/>
<keyword evidence="1 5" id="KW-0805">Transcription regulation</keyword>
<keyword evidence="3 5" id="KW-0238">DNA-binding</keyword>
<dbReference type="Gene3D" id="1.20.120.1810">
    <property type="match status" value="1"/>
</dbReference>
<protein>
    <recommendedName>
        <fullName evidence="5">RNA polymerase sigma factor</fullName>
    </recommendedName>
</protein>
<dbReference type="AlphaFoldDB" id="N2AK83"/>
<evidence type="ECO:0000313" key="8">
    <source>
        <dbReference type="EMBL" id="EMZ28451.1"/>
    </source>
</evidence>
<comment type="similarity">
    <text evidence="5">Belongs to the sigma-70 factor family.</text>
</comment>
<dbReference type="PROSITE" id="PS00716">
    <property type="entry name" value="SIGMA70_2"/>
    <property type="match status" value="1"/>
</dbReference>
<feature type="domain" description="RNA polymerase sigma-70" evidence="6">
    <location>
        <begin position="46"/>
        <end position="59"/>
    </location>
</feature>
<dbReference type="InterPro" id="IPR050239">
    <property type="entry name" value="Sigma-70_RNA_pol_init_factors"/>
</dbReference>
<dbReference type="EMBL" id="AQFT01000064">
    <property type="protein sequence ID" value="EMZ28451.1"/>
    <property type="molecule type" value="Genomic_DNA"/>
</dbReference>
<dbReference type="PANTHER" id="PTHR30603:SF17">
    <property type="entry name" value="RNA POLYMERASE SIGMA-G FACTOR"/>
    <property type="match status" value="1"/>
</dbReference>
<dbReference type="PROSITE" id="PS00715">
    <property type="entry name" value="SIGMA70_1"/>
    <property type="match status" value="1"/>
</dbReference>
<dbReference type="InterPro" id="IPR000943">
    <property type="entry name" value="RNA_pol_sigma70"/>
</dbReference>
<dbReference type="InterPro" id="IPR007627">
    <property type="entry name" value="RNA_pol_sigma70_r2"/>
</dbReference>
<feature type="domain" description="RNA polymerase sigma-70" evidence="7">
    <location>
        <begin position="228"/>
        <end position="254"/>
    </location>
</feature>
<organism evidence="8 9">
    <name type="scientific">Eubacterium plexicaudatum ASF492</name>
    <dbReference type="NCBI Taxonomy" id="1235802"/>
    <lineage>
        <taxon>Bacteria</taxon>
        <taxon>Bacillati</taxon>
        <taxon>Bacillota</taxon>
        <taxon>Clostridia</taxon>
        <taxon>Eubacteriales</taxon>
        <taxon>Eubacteriaceae</taxon>
        <taxon>Eubacterium</taxon>
    </lineage>
</organism>
<evidence type="ECO:0000256" key="1">
    <source>
        <dbReference type="ARBA" id="ARBA00023015"/>
    </source>
</evidence>
<dbReference type="SUPFAM" id="SSF88946">
    <property type="entry name" value="Sigma2 domain of RNA polymerase sigma factors"/>
    <property type="match status" value="1"/>
</dbReference>